<evidence type="ECO:0000259" key="1">
    <source>
        <dbReference type="Pfam" id="PF13472"/>
    </source>
</evidence>
<dbReference type="PROSITE" id="PS01098">
    <property type="entry name" value="LIPASE_GDSL_SER"/>
    <property type="match status" value="1"/>
</dbReference>
<name>A0A1M7ZN79_9HYPH</name>
<dbReference type="InterPro" id="IPR053140">
    <property type="entry name" value="GDSL_Rv0518-like"/>
</dbReference>
<keyword evidence="3" id="KW-1185">Reference proteome</keyword>
<dbReference type="GO" id="GO:0016298">
    <property type="term" value="F:lipase activity"/>
    <property type="evidence" value="ECO:0007669"/>
    <property type="project" value="InterPro"/>
</dbReference>
<dbReference type="RefSeq" id="WP_175563714.1">
    <property type="nucleotide sequence ID" value="NZ_FRXO01000006.1"/>
</dbReference>
<dbReference type="Gene3D" id="3.40.50.1110">
    <property type="entry name" value="SGNH hydrolase"/>
    <property type="match status" value="1"/>
</dbReference>
<dbReference type="STRING" id="1123029.SAMN02745172_03019"/>
<dbReference type="InterPro" id="IPR008265">
    <property type="entry name" value="Lipase_GDSL_AS"/>
</dbReference>
<dbReference type="InterPro" id="IPR013830">
    <property type="entry name" value="SGNH_hydro"/>
</dbReference>
<accession>A0A1M7ZN79</accession>
<protein>
    <submittedName>
        <fullName evidence="2">Lysophospholipase L1</fullName>
    </submittedName>
</protein>
<proteinExistence type="predicted"/>
<sequence>MSTPFAGAAKSSFQGVSPFRRVSLLRPGPLLRSARTALPGAALILALASCVAAPVLAEDGLVRVASNARDVASGPVVHAMEWFGAWSAPPVPPQPVVEKGRLEKLKTLLIGEHEALPEDSTVRSIVTLTAGGNVLRVRLTNYYGTVPLEIGGASVAPGANPMKLAPGSLRRITFGGSPSVTIPPGASILSDPVAMTLGADAPVAISLYLPGKLPPVPSRHSPTTKPSVVVPGNAIGMTEIADVETRPWVFFISGVDVAGGSTHQSIAVLGDSLTDGGDGRWPFLLARRLEAAGIPTGVLNQGIAGNRIASDGGAIFPASGPPALSRFDRDVLGQSGVRHLIVFEGINDLGGSQDGDMTAAELISYYEQIIARAHENNIKVHFMTITPFLNAAYPGYGSPAKEKVRQDVNAWIRSDPRIDSVIDTARIVADPSDPTRLNPVYDVGDHLHLNGDGQAAVADAIPLAPFEGGGQSNVVRSDGE</sequence>
<dbReference type="GO" id="GO:0006629">
    <property type="term" value="P:lipid metabolic process"/>
    <property type="evidence" value="ECO:0007669"/>
    <property type="project" value="InterPro"/>
</dbReference>
<dbReference type="CDD" id="cd01830">
    <property type="entry name" value="XynE_like"/>
    <property type="match status" value="1"/>
</dbReference>
<dbReference type="Pfam" id="PF13472">
    <property type="entry name" value="Lipase_GDSL_2"/>
    <property type="match status" value="1"/>
</dbReference>
<organism evidence="2 3">
    <name type="scientific">Pseudoxanthobacter soli DSM 19599</name>
    <dbReference type="NCBI Taxonomy" id="1123029"/>
    <lineage>
        <taxon>Bacteria</taxon>
        <taxon>Pseudomonadati</taxon>
        <taxon>Pseudomonadota</taxon>
        <taxon>Alphaproteobacteria</taxon>
        <taxon>Hyphomicrobiales</taxon>
        <taxon>Segnochrobactraceae</taxon>
        <taxon>Pseudoxanthobacter</taxon>
    </lineage>
</organism>
<dbReference type="EMBL" id="FRXO01000006">
    <property type="protein sequence ID" value="SHO66360.1"/>
    <property type="molecule type" value="Genomic_DNA"/>
</dbReference>
<dbReference type="InterPro" id="IPR036514">
    <property type="entry name" value="SGNH_hydro_sf"/>
</dbReference>
<evidence type="ECO:0000313" key="2">
    <source>
        <dbReference type="EMBL" id="SHO66360.1"/>
    </source>
</evidence>
<dbReference type="SUPFAM" id="SSF52266">
    <property type="entry name" value="SGNH hydrolase"/>
    <property type="match status" value="1"/>
</dbReference>
<evidence type="ECO:0000313" key="3">
    <source>
        <dbReference type="Proteomes" id="UP000186406"/>
    </source>
</evidence>
<dbReference type="Proteomes" id="UP000186406">
    <property type="component" value="Unassembled WGS sequence"/>
</dbReference>
<reference evidence="2 3" key="1">
    <citation type="submission" date="2016-12" db="EMBL/GenBank/DDBJ databases">
        <authorList>
            <person name="Song W.-J."/>
            <person name="Kurnit D.M."/>
        </authorList>
    </citation>
    <scope>NUCLEOTIDE SEQUENCE [LARGE SCALE GENOMIC DNA]</scope>
    <source>
        <strain evidence="2 3">DSM 19599</strain>
    </source>
</reference>
<feature type="domain" description="SGNH hydrolase-type esterase" evidence="1">
    <location>
        <begin position="268"/>
        <end position="456"/>
    </location>
</feature>
<dbReference type="PANTHER" id="PTHR43784">
    <property type="entry name" value="GDSL-LIKE LIPASE/ACYLHYDROLASE, PUTATIVE (AFU_ORTHOLOGUE AFUA_2G00820)-RELATED"/>
    <property type="match status" value="1"/>
</dbReference>
<dbReference type="PANTHER" id="PTHR43784:SF2">
    <property type="entry name" value="GDSL-LIKE LIPASE_ACYLHYDROLASE, PUTATIVE (AFU_ORTHOLOGUE AFUA_2G00820)-RELATED"/>
    <property type="match status" value="1"/>
</dbReference>
<dbReference type="AlphaFoldDB" id="A0A1M7ZN79"/>
<gene>
    <name evidence="2" type="ORF">SAMN02745172_03019</name>
</gene>